<evidence type="ECO:0000256" key="1">
    <source>
        <dbReference type="SAM" id="SignalP"/>
    </source>
</evidence>
<evidence type="ECO:0000313" key="2">
    <source>
        <dbReference type="EMBL" id="RHW38896.1"/>
    </source>
</evidence>
<comment type="caution">
    <text evidence="2">The sequence shown here is derived from an EMBL/GenBank/DDBJ whole genome shotgun (WGS) entry which is preliminary data.</text>
</comment>
<keyword evidence="3" id="KW-1185">Reference proteome</keyword>
<dbReference type="EMBL" id="QWEG01000008">
    <property type="protein sequence ID" value="RHW38896.1"/>
    <property type="molecule type" value="Genomic_DNA"/>
</dbReference>
<evidence type="ECO:0000313" key="3">
    <source>
        <dbReference type="Proteomes" id="UP000284416"/>
    </source>
</evidence>
<keyword evidence="1" id="KW-0732">Signal</keyword>
<name>A0A417YSH8_9BACI</name>
<dbReference type="PROSITE" id="PS51257">
    <property type="entry name" value="PROKAR_LIPOPROTEIN"/>
    <property type="match status" value="1"/>
</dbReference>
<sequence>MKYTKLLLLVLAILAIGIISACSSNSAKTDELKLDKKHAALPDYVLATPKMVQETYVMAGEYPAVLASVPCYCSCGVGSGHKSNLDCFVKGMGDHNAVTEWDPHGTA</sequence>
<dbReference type="AlphaFoldDB" id="A0A417YSH8"/>
<dbReference type="Proteomes" id="UP000284416">
    <property type="component" value="Unassembled WGS sequence"/>
</dbReference>
<gene>
    <name evidence="2" type="ORF">D1B31_13000</name>
</gene>
<organism evidence="2 3">
    <name type="scientific">Neobacillus notoginsengisoli</name>
    <dbReference type="NCBI Taxonomy" id="1578198"/>
    <lineage>
        <taxon>Bacteria</taxon>
        <taxon>Bacillati</taxon>
        <taxon>Bacillota</taxon>
        <taxon>Bacilli</taxon>
        <taxon>Bacillales</taxon>
        <taxon>Bacillaceae</taxon>
        <taxon>Neobacillus</taxon>
    </lineage>
</organism>
<dbReference type="OrthoDB" id="2654667at2"/>
<feature type="signal peptide" evidence="1">
    <location>
        <begin position="1"/>
        <end position="21"/>
    </location>
</feature>
<reference evidence="2 3" key="1">
    <citation type="journal article" date="2017" name="Int. J. Syst. Evol. Microbiol.">
        <title>Bacillus notoginsengisoli sp. nov., a novel bacterium isolated from the rhizosphere of Panax notoginseng.</title>
        <authorList>
            <person name="Zhang M.Y."/>
            <person name="Cheng J."/>
            <person name="Cai Y."/>
            <person name="Zhang T.Y."/>
            <person name="Wu Y.Y."/>
            <person name="Manikprabhu D."/>
            <person name="Li W.J."/>
            <person name="Zhang Y.X."/>
        </authorList>
    </citation>
    <scope>NUCLEOTIDE SEQUENCE [LARGE SCALE GENOMIC DNA]</scope>
    <source>
        <strain evidence="2 3">JCM 30743</strain>
    </source>
</reference>
<evidence type="ECO:0008006" key="4">
    <source>
        <dbReference type="Google" id="ProtNLM"/>
    </source>
</evidence>
<proteinExistence type="predicted"/>
<accession>A0A417YSH8</accession>
<feature type="chain" id="PRO_5038524766" description="Lipoprotein" evidence="1">
    <location>
        <begin position="22"/>
        <end position="107"/>
    </location>
</feature>
<dbReference type="InterPro" id="IPR025673">
    <property type="entry name" value="PCYCGC"/>
</dbReference>
<protein>
    <recommendedName>
        <fullName evidence="4">Lipoprotein</fullName>
    </recommendedName>
</protein>
<dbReference type="Pfam" id="PF13798">
    <property type="entry name" value="PCYCGC"/>
    <property type="match status" value="1"/>
</dbReference>